<reference evidence="2 3" key="1">
    <citation type="journal article" date="2015" name="Proc. Natl. Acad. Sci. U.S.A.">
        <title>The resurrection genome of Boea hygrometrica: A blueprint for survival of dehydration.</title>
        <authorList>
            <person name="Xiao L."/>
            <person name="Yang G."/>
            <person name="Zhang L."/>
            <person name="Yang X."/>
            <person name="Zhao S."/>
            <person name="Ji Z."/>
            <person name="Zhou Q."/>
            <person name="Hu M."/>
            <person name="Wang Y."/>
            <person name="Chen M."/>
            <person name="Xu Y."/>
            <person name="Jin H."/>
            <person name="Xiao X."/>
            <person name="Hu G."/>
            <person name="Bao F."/>
            <person name="Hu Y."/>
            <person name="Wan P."/>
            <person name="Li L."/>
            <person name="Deng X."/>
            <person name="Kuang T."/>
            <person name="Xiang C."/>
            <person name="Zhu J.K."/>
            <person name="Oliver M.J."/>
            <person name="He Y."/>
        </authorList>
    </citation>
    <scope>NUCLEOTIDE SEQUENCE [LARGE SCALE GENOMIC DNA]</scope>
    <source>
        <strain evidence="3">cv. XS01</strain>
    </source>
</reference>
<dbReference type="Proteomes" id="UP000250235">
    <property type="component" value="Unassembled WGS sequence"/>
</dbReference>
<dbReference type="AlphaFoldDB" id="A0A2Z7CI11"/>
<keyword evidence="3" id="KW-1185">Reference proteome</keyword>
<proteinExistence type="predicted"/>
<feature type="region of interest" description="Disordered" evidence="1">
    <location>
        <begin position="212"/>
        <end position="231"/>
    </location>
</feature>
<protein>
    <submittedName>
        <fullName evidence="2">NBS-containing resistance-like protein</fullName>
    </submittedName>
</protein>
<evidence type="ECO:0000313" key="2">
    <source>
        <dbReference type="EMBL" id="KZV45547.1"/>
    </source>
</evidence>
<evidence type="ECO:0000313" key="3">
    <source>
        <dbReference type="Proteomes" id="UP000250235"/>
    </source>
</evidence>
<name>A0A2Z7CI11_9LAMI</name>
<gene>
    <name evidence="2" type="ORF">F511_26652</name>
</gene>
<dbReference type="EMBL" id="KQ996054">
    <property type="protein sequence ID" value="KZV45547.1"/>
    <property type="molecule type" value="Genomic_DNA"/>
</dbReference>
<organism evidence="2 3">
    <name type="scientific">Dorcoceras hygrometricum</name>
    <dbReference type="NCBI Taxonomy" id="472368"/>
    <lineage>
        <taxon>Eukaryota</taxon>
        <taxon>Viridiplantae</taxon>
        <taxon>Streptophyta</taxon>
        <taxon>Embryophyta</taxon>
        <taxon>Tracheophyta</taxon>
        <taxon>Spermatophyta</taxon>
        <taxon>Magnoliopsida</taxon>
        <taxon>eudicotyledons</taxon>
        <taxon>Gunneridae</taxon>
        <taxon>Pentapetalae</taxon>
        <taxon>asterids</taxon>
        <taxon>lamiids</taxon>
        <taxon>Lamiales</taxon>
        <taxon>Gesneriaceae</taxon>
        <taxon>Didymocarpoideae</taxon>
        <taxon>Trichosporeae</taxon>
        <taxon>Loxocarpinae</taxon>
        <taxon>Dorcoceras</taxon>
    </lineage>
</organism>
<evidence type="ECO:0000256" key="1">
    <source>
        <dbReference type="SAM" id="MobiDB-lite"/>
    </source>
</evidence>
<sequence length="231" mass="24878">MQCHANINDPLPVMDRLIHNSSSKSRTVIKHVCDFSGITQENSFLSNLIPDSTVKLYLRSSVFNVLHTNSVSTLPENFTESKSDICSQDVLNISNPIVFIDNVAVRNNHHSLVIEQKQQPAAVATSRNKNPVAILNKNPVATRIQSQYFENQNDVVTINSNDVVTCVVPKKSNAIIGVVTAGFECLPPSCDGLTGPDDHGPMISTGRLAVRGSSCNQAGSSGVPAGRSPFP</sequence>
<accession>A0A2Z7CI11</accession>